<keyword evidence="7" id="KW-1185">Reference proteome</keyword>
<protein>
    <submittedName>
        <fullName evidence="6">Transcriptional repressor PurR</fullName>
    </submittedName>
</protein>
<evidence type="ECO:0000256" key="1">
    <source>
        <dbReference type="ARBA" id="ARBA00022491"/>
    </source>
</evidence>
<gene>
    <name evidence="6" type="ORF">C7H85_11710</name>
</gene>
<dbReference type="Gene3D" id="1.10.260.40">
    <property type="entry name" value="lambda repressor-like DNA-binding domains"/>
    <property type="match status" value="1"/>
</dbReference>
<evidence type="ECO:0000259" key="5">
    <source>
        <dbReference type="PROSITE" id="PS50932"/>
    </source>
</evidence>
<dbReference type="InterPro" id="IPR028082">
    <property type="entry name" value="Peripla_BP_I"/>
</dbReference>
<dbReference type="Pfam" id="PF00532">
    <property type="entry name" value="Peripla_BP_1"/>
    <property type="match status" value="1"/>
</dbReference>
<dbReference type="Gene3D" id="3.40.50.2300">
    <property type="match status" value="2"/>
</dbReference>
<organism evidence="6 7">
    <name type="scientific">Zobellella endophytica</name>
    <dbReference type="NCBI Taxonomy" id="2116700"/>
    <lineage>
        <taxon>Bacteria</taxon>
        <taxon>Pseudomonadati</taxon>
        <taxon>Pseudomonadota</taxon>
        <taxon>Gammaproteobacteria</taxon>
        <taxon>Aeromonadales</taxon>
        <taxon>Aeromonadaceae</taxon>
        <taxon>Zobellella</taxon>
    </lineage>
</organism>
<evidence type="ECO:0000256" key="3">
    <source>
        <dbReference type="ARBA" id="ARBA00023125"/>
    </source>
</evidence>
<dbReference type="AlphaFoldDB" id="A0A2P7R528"/>
<dbReference type="InterPro" id="IPR000843">
    <property type="entry name" value="HTH_LacI"/>
</dbReference>
<dbReference type="Proteomes" id="UP000240243">
    <property type="component" value="Unassembled WGS sequence"/>
</dbReference>
<dbReference type="FunFam" id="1.10.260.40:FF:000002">
    <property type="entry name" value="HTH-type transcriptional repressor PurR"/>
    <property type="match status" value="1"/>
</dbReference>
<dbReference type="GO" id="GO:0000976">
    <property type="term" value="F:transcription cis-regulatory region binding"/>
    <property type="evidence" value="ECO:0007669"/>
    <property type="project" value="TreeGrafter"/>
</dbReference>
<feature type="domain" description="HTH lacI-type" evidence="5">
    <location>
        <begin position="2"/>
        <end position="56"/>
    </location>
</feature>
<keyword evidence="3" id="KW-0238">DNA-binding</keyword>
<dbReference type="CDD" id="cd06275">
    <property type="entry name" value="PBP1_PurR"/>
    <property type="match status" value="1"/>
</dbReference>
<dbReference type="InterPro" id="IPR057343">
    <property type="entry name" value="PurR_sensor_dom"/>
</dbReference>
<dbReference type="PROSITE" id="PS00356">
    <property type="entry name" value="HTH_LACI_1"/>
    <property type="match status" value="1"/>
</dbReference>
<evidence type="ECO:0000313" key="6">
    <source>
        <dbReference type="EMBL" id="PSJ45313.1"/>
    </source>
</evidence>
<reference evidence="6 7" key="1">
    <citation type="submission" date="2018-03" db="EMBL/GenBank/DDBJ databases">
        <title>The draft genome of Zobellella sp. 59N8.</title>
        <authorList>
            <person name="Liu L."/>
            <person name="Li L."/>
            <person name="Zhang X."/>
            <person name="Liang L."/>
            <person name="Wang T."/>
        </authorList>
    </citation>
    <scope>NUCLEOTIDE SEQUENCE [LARGE SCALE GENOMIC DNA]</scope>
    <source>
        <strain evidence="6 7">59N8</strain>
    </source>
</reference>
<dbReference type="Pfam" id="PF00356">
    <property type="entry name" value="LacI"/>
    <property type="match status" value="1"/>
</dbReference>
<dbReference type="SMART" id="SM00354">
    <property type="entry name" value="HTH_LACI"/>
    <property type="match status" value="1"/>
</dbReference>
<keyword evidence="4" id="KW-0804">Transcription</keyword>
<evidence type="ECO:0000313" key="7">
    <source>
        <dbReference type="Proteomes" id="UP000240243"/>
    </source>
</evidence>
<comment type="caution">
    <text evidence="6">The sequence shown here is derived from an EMBL/GenBank/DDBJ whole genome shotgun (WGS) entry which is preliminary data.</text>
</comment>
<sequence>MATIKDVAAQAGVSISTVSHVLNRTRKVSEAARSRVEQAVRELNYAPNSVARSLKVNNTRTIGMLVTTNAHPFFAEVVQAVEELCFELGYSLMLCNTENKPERQLMHLRMLLEKRVDGLLVICTDTPPSLTELLQQHAQIPLVMLDWSRDNAFADIIHDNAQIGGYLAGKYLVEQGHKDVACITGHLHKGTSQLRLGGFVKALEEAGLSLPPAQVVEGDFESESGYRAMQQLLRQGFGCTAVFAFCDTMAFGAICAITQAGLRVPQDISVIGYDDVNMARFTSPPLTTISHPKRTLGRWALELLLKRIREKDHQPEQLELQPRLVVRESVCPPGSRDERLEA</sequence>
<dbReference type="PANTHER" id="PTHR30146:SF148">
    <property type="entry name" value="HTH-TYPE TRANSCRIPTIONAL REPRESSOR PURR-RELATED"/>
    <property type="match status" value="1"/>
</dbReference>
<dbReference type="GO" id="GO:0003700">
    <property type="term" value="F:DNA-binding transcription factor activity"/>
    <property type="evidence" value="ECO:0007669"/>
    <property type="project" value="TreeGrafter"/>
</dbReference>
<proteinExistence type="predicted"/>
<evidence type="ECO:0000256" key="4">
    <source>
        <dbReference type="ARBA" id="ARBA00023163"/>
    </source>
</evidence>
<dbReference type="SUPFAM" id="SSF47413">
    <property type="entry name" value="lambda repressor-like DNA-binding domains"/>
    <property type="match status" value="1"/>
</dbReference>
<dbReference type="OrthoDB" id="9798934at2"/>
<dbReference type="InterPro" id="IPR001761">
    <property type="entry name" value="Peripla_BP/Lac1_sug-bd_dom"/>
</dbReference>
<name>A0A2P7R528_9GAMM</name>
<keyword evidence="1" id="KW-0678">Repressor</keyword>
<dbReference type="InterPro" id="IPR010982">
    <property type="entry name" value="Lambda_DNA-bd_dom_sf"/>
</dbReference>
<keyword evidence="2" id="KW-0805">Transcription regulation</keyword>
<accession>A0A2P7R528</accession>
<dbReference type="CDD" id="cd01392">
    <property type="entry name" value="HTH_LacI"/>
    <property type="match status" value="1"/>
</dbReference>
<evidence type="ECO:0000256" key="2">
    <source>
        <dbReference type="ARBA" id="ARBA00023015"/>
    </source>
</evidence>
<dbReference type="RefSeq" id="WP_106729882.1">
    <property type="nucleotide sequence ID" value="NZ_PXYG01000004.1"/>
</dbReference>
<dbReference type="PANTHER" id="PTHR30146">
    <property type="entry name" value="LACI-RELATED TRANSCRIPTIONAL REPRESSOR"/>
    <property type="match status" value="1"/>
</dbReference>
<dbReference type="PROSITE" id="PS50932">
    <property type="entry name" value="HTH_LACI_2"/>
    <property type="match status" value="1"/>
</dbReference>
<dbReference type="EMBL" id="PXYG01000004">
    <property type="protein sequence ID" value="PSJ45313.1"/>
    <property type="molecule type" value="Genomic_DNA"/>
</dbReference>
<dbReference type="PRINTS" id="PR00036">
    <property type="entry name" value="HTHLACI"/>
</dbReference>
<dbReference type="SUPFAM" id="SSF53822">
    <property type="entry name" value="Periplasmic binding protein-like I"/>
    <property type="match status" value="1"/>
</dbReference>